<evidence type="ECO:0000259" key="1">
    <source>
        <dbReference type="Pfam" id="PF01425"/>
    </source>
</evidence>
<feature type="domain" description="Amidase" evidence="1">
    <location>
        <begin position="77"/>
        <end position="421"/>
    </location>
</feature>
<reference evidence="3" key="2">
    <citation type="submission" date="2017-12" db="EMBL/GenBank/DDBJ databases">
        <title>FDA dAtabase for Regulatory Grade micrObial Sequences (FDA-ARGOS): Supporting development and validation of Infectious Disease Dx tests.</title>
        <authorList>
            <person name="Campos J."/>
            <person name="Goldberg B."/>
            <person name="Tallon L.J."/>
            <person name="Sadzewicz L."/>
            <person name="Sengamalay N."/>
            <person name="Ott S."/>
            <person name="Godinez A."/>
            <person name="Nagaraj S."/>
            <person name="Vyas G."/>
            <person name="Aluvathingal J."/>
            <person name="Nadendla S."/>
            <person name="Geyer C."/>
            <person name="Nandy P."/>
            <person name="Hobson J."/>
            <person name="Sichtig H."/>
        </authorList>
    </citation>
    <scope>NUCLEOTIDE SEQUENCE</scope>
    <source>
        <strain evidence="3">FDAARGOS_249</strain>
    </source>
</reference>
<dbReference type="Proteomes" id="UP000192813">
    <property type="component" value="Unassembled WGS sequence"/>
</dbReference>
<dbReference type="SUPFAM" id="SSF75304">
    <property type="entry name" value="Amidase signature (AS) enzymes"/>
    <property type="match status" value="1"/>
</dbReference>
<protein>
    <submittedName>
        <fullName evidence="2">Asp-tRNA(Asn)/Glu-tRNA(Gln) amidotransferase subunit GatA</fullName>
    </submittedName>
</protein>
<sequence length="480" mass="52418">MGFNNDDYLKGQIEKQYRKPKISSVKQTLDEELYDVDERLMKKVIGRDIETLQGLVREGEATYAEIAKCFWNQVLKHKDHNAVIALNPDVVKEAEKLSYDRSHSLMYGIPVLVKDNIATQDMPTTAGAAVLKDFKPEEDAEIIKLLKDKGTLILGKTNLSEWANFMSTDSSNGYSAIGGQTKNAFGEFDVGGSSSGSAVAAALGLAPVTIGSETSGSIIYPASQNGVVGHKPTLGLVSQDGIIPISHTHDTAGPITKTVKDAAIMFQALADTEETVQWYKDALKGVRVGIIANESLKAVYRSEDEEILSKAADELRGAGAEVSSFTVREEGLNIDYLNILKHEFNTGVQAYFASSALTLDKVLAFNEQQEEDFAPYNQELIRQSIEETYSDEEIDEMIRLNQQTARKALTEAFASVDLLVSLSNYATVLYAAAGNPAVTLPGHKRSTGEPVGVTFIGKSGQDLQLLEWAYAYEQALPREV</sequence>
<dbReference type="InterPro" id="IPR036928">
    <property type="entry name" value="AS_sf"/>
</dbReference>
<dbReference type="RefSeq" id="WP_083068410.1">
    <property type="nucleotide sequence ID" value="NZ_JALXKY010000018.1"/>
</dbReference>
<dbReference type="InterPro" id="IPR023631">
    <property type="entry name" value="Amidase_dom"/>
</dbReference>
<reference evidence="4" key="3">
    <citation type="submission" date="2017-12" db="EMBL/GenBank/DDBJ databases">
        <title>FDA dAtabase for Regulatory Grade micrObial Sequences (FDA-ARGOS): Supporting development and validation of Infectious Disease Dx tests.</title>
        <authorList>
            <person name="Hoffmann M."/>
            <person name="Allard M."/>
            <person name="Evans P."/>
            <person name="Brown E."/>
            <person name="Tallon L."/>
            <person name="Sadzewicz L."/>
            <person name="Sengamalay N."/>
            <person name="Ott S."/>
            <person name="Godinez A."/>
            <person name="Nagaraj S."/>
            <person name="Vavikolanu K."/>
            <person name="Aluvathingal J."/>
            <person name="Nadendla S."/>
            <person name="Sichtig H."/>
        </authorList>
    </citation>
    <scope>NUCLEOTIDE SEQUENCE [LARGE SCALE GENOMIC DNA]</scope>
    <source>
        <strain evidence="4">FDAARGOS_249</strain>
    </source>
</reference>
<dbReference type="PANTHER" id="PTHR42678">
    <property type="entry name" value="AMIDASE"/>
    <property type="match status" value="1"/>
</dbReference>
<dbReference type="Pfam" id="PF01425">
    <property type="entry name" value="Amidase"/>
    <property type="match status" value="1"/>
</dbReference>
<dbReference type="PANTHER" id="PTHR42678:SF34">
    <property type="entry name" value="OS04G0183300 PROTEIN"/>
    <property type="match status" value="1"/>
</dbReference>
<dbReference type="AlphaFoldDB" id="A0A2J9PM96"/>
<evidence type="ECO:0000313" key="4">
    <source>
        <dbReference type="Proteomes" id="UP000192813"/>
    </source>
</evidence>
<dbReference type="OrthoDB" id="9811471at2"/>
<evidence type="ECO:0000313" key="3">
    <source>
        <dbReference type="EMBL" id="PNL91437.1"/>
    </source>
</evidence>
<accession>A0A2J9PM96</accession>
<proteinExistence type="predicted"/>
<gene>
    <name evidence="3" type="ORF">A6J77_004000</name>
    <name evidence="2" type="ORF">CJ191_08975</name>
</gene>
<reference evidence="2 5" key="1">
    <citation type="submission" date="2017-09" db="EMBL/GenBank/DDBJ databases">
        <title>Bacterial strain isolated from the female urinary microbiota.</title>
        <authorList>
            <person name="Thomas-White K."/>
            <person name="Kumar N."/>
            <person name="Forster S."/>
            <person name="Putonti C."/>
            <person name="Lawley T."/>
            <person name="Wolfe A.J."/>
        </authorList>
    </citation>
    <scope>NUCLEOTIDE SEQUENCE [LARGE SCALE GENOMIC DNA]</scope>
    <source>
        <strain evidence="2 5">UMB0240</strain>
    </source>
</reference>
<dbReference type="GO" id="GO:0016740">
    <property type="term" value="F:transferase activity"/>
    <property type="evidence" value="ECO:0007669"/>
    <property type="project" value="UniProtKB-KW"/>
</dbReference>
<keyword evidence="5" id="KW-1185">Reference proteome</keyword>
<dbReference type="Gene3D" id="3.90.1300.10">
    <property type="entry name" value="Amidase signature (AS) domain"/>
    <property type="match status" value="1"/>
</dbReference>
<evidence type="ECO:0000313" key="5">
    <source>
        <dbReference type="Proteomes" id="UP000235701"/>
    </source>
</evidence>
<organism evidence="3 4">
    <name type="scientific">Aerococcus viridans</name>
    <dbReference type="NCBI Taxonomy" id="1377"/>
    <lineage>
        <taxon>Bacteria</taxon>
        <taxon>Bacillati</taxon>
        <taxon>Bacillota</taxon>
        <taxon>Bacilli</taxon>
        <taxon>Lactobacillales</taxon>
        <taxon>Aerococcaceae</taxon>
        <taxon>Aerococcus</taxon>
    </lineage>
</organism>
<dbReference type="EMBL" id="PNHQ01000038">
    <property type="protein sequence ID" value="PMC78493.1"/>
    <property type="molecule type" value="Genomic_DNA"/>
</dbReference>
<name>A0A2J9PM96_9LACT</name>
<comment type="caution">
    <text evidence="3">The sequence shown here is derived from an EMBL/GenBank/DDBJ whole genome shotgun (WGS) entry which is preliminary data.</text>
</comment>
<dbReference type="Proteomes" id="UP000235701">
    <property type="component" value="Unassembled WGS sequence"/>
</dbReference>
<dbReference type="EMBL" id="NBTM02000001">
    <property type="protein sequence ID" value="PNL91437.1"/>
    <property type="molecule type" value="Genomic_DNA"/>
</dbReference>
<evidence type="ECO:0000313" key="2">
    <source>
        <dbReference type="EMBL" id="PMC78493.1"/>
    </source>
</evidence>
<keyword evidence="2" id="KW-0808">Transferase</keyword>